<accession>A0A6M0IC81</accession>
<dbReference type="EMBL" id="JAAGNZ010000001">
    <property type="protein sequence ID" value="NEU65856.1"/>
    <property type="molecule type" value="Genomic_DNA"/>
</dbReference>
<evidence type="ECO:0000313" key="1">
    <source>
        <dbReference type="EMBL" id="NEU65856.1"/>
    </source>
</evidence>
<dbReference type="AlphaFoldDB" id="A0A6M0IC81"/>
<sequence length="830" mass="88418">MQNMYRLVVRPTWLVMVWALCLSLPFGVLAQVPFRLSNPDYDCATGAITFKTTGGNGSPITYTAPGVTRSSPTSNTGVVEQGLRNDPKSLTITATQNGETVSTTFNFALYCNTRQSSPLYKTVDNRTLPVGQFVLGYPDFVVGQGYYASYDYYNYTKWPISATGLPPGLGLYTSVMSGTLFAVGIAGSPTTPGVYPVRVTAVDPKFPNDPPYVTTFTITVTDPSVVNPPIKPPVLAKSIPDMTFTVGQVPKQEDFNLGNYIVDPTQSQPRYFPEWTASIKGLPAGIRQNTFGDLRYNLSVSLTGAPTVSGVYTVTATAATQYFASQPVTTTFNITVTDKPVNPPTSGALALTQPTYDCGTGAITFNTTGGDGSPITYSAPGITRSSPTSNTGVVEQGLRNDPKPITITATQSGQTVSYTFDFKAYCSNVTPILPPVVDGAIPAMVVRTNSGRAVEPFVVSQYFRDPTQPFGTYKSNLRFSIAGSSGQLLTTLPQGLFLKDLSAEQSAYAFIAGSTTQPGTYTVTVTATNLNLPAPANSTSAPLIIQVIDKPAFNADGALELTQPDYNCQTGVVGFRLVNRATTDVSPITYTAPDVTLTSATSSTGVVNADVQNNPRPITIQATQSGRTVSYVFDLKAYTAAYCSTPTPPNPPTGGTLTLLAPTYDCGTGAIHFNAGGGNGSPVEFKAVGITDWTINPDQFVDRDSRTANDVKPFTLMARQSGYETTYTWDLKAACGRARVGVQESGSILSLTVLGNPVQEQLRVRIDGAEGQAVNVQLMDQTGRLLESRAIERAGRSEEQTFKLSQQNGGLLLLRAATSTQTSTVKISKQ</sequence>
<comment type="caution">
    <text evidence="1">The sequence shown here is derived from an EMBL/GenBank/DDBJ whole genome shotgun (WGS) entry which is preliminary data.</text>
</comment>
<name>A0A6M0IC81_9BACT</name>
<gene>
    <name evidence="1" type="ORF">GK091_03110</name>
</gene>
<evidence type="ECO:0008006" key="3">
    <source>
        <dbReference type="Google" id="ProtNLM"/>
    </source>
</evidence>
<organism evidence="1 2">
    <name type="scientific">Spirosoma agri</name>
    <dbReference type="NCBI Taxonomy" id="1987381"/>
    <lineage>
        <taxon>Bacteria</taxon>
        <taxon>Pseudomonadati</taxon>
        <taxon>Bacteroidota</taxon>
        <taxon>Cytophagia</taxon>
        <taxon>Cytophagales</taxon>
        <taxon>Cytophagaceae</taxon>
        <taxon>Spirosoma</taxon>
    </lineage>
</organism>
<dbReference type="Proteomes" id="UP000477386">
    <property type="component" value="Unassembled WGS sequence"/>
</dbReference>
<proteinExistence type="predicted"/>
<dbReference type="RefSeq" id="WP_164035152.1">
    <property type="nucleotide sequence ID" value="NZ_JAAGNZ010000001.1"/>
</dbReference>
<protein>
    <recommendedName>
        <fullName evidence="3">T9SS type A sorting domain-containing protein</fullName>
    </recommendedName>
</protein>
<dbReference type="Gene3D" id="2.60.40.10">
    <property type="entry name" value="Immunoglobulins"/>
    <property type="match status" value="2"/>
</dbReference>
<dbReference type="InterPro" id="IPR013783">
    <property type="entry name" value="Ig-like_fold"/>
</dbReference>
<evidence type="ECO:0000313" key="2">
    <source>
        <dbReference type="Proteomes" id="UP000477386"/>
    </source>
</evidence>
<keyword evidence="2" id="KW-1185">Reference proteome</keyword>
<reference evidence="1 2" key="1">
    <citation type="submission" date="2020-02" db="EMBL/GenBank/DDBJ databases">
        <title>Draft genome sequence of two Spirosoma agri KCTC 52727 and Spirosoma terrae KCTC 52035.</title>
        <authorList>
            <person name="Rojas J."/>
            <person name="Ambika Manirajan B."/>
            <person name="Ratering S."/>
            <person name="Suarez C."/>
            <person name="Schnell S."/>
        </authorList>
    </citation>
    <scope>NUCLEOTIDE SEQUENCE [LARGE SCALE GENOMIC DNA]</scope>
    <source>
        <strain evidence="1 2">KCTC 52727</strain>
    </source>
</reference>